<accession>A0A6C0I852</accession>
<evidence type="ECO:0000313" key="1">
    <source>
        <dbReference type="EMBL" id="QHT89171.1"/>
    </source>
</evidence>
<sequence>MNNYNLDYKPDYIPDSIYTICGNDPSNCANCSNVVSTRVFNNYIVAHDPLRGKVLCPFGTNNSLNQSNFSDQLYNYNTQIQSNEHYTQTPFGRAPQMNPRPLSKIGIHWRM</sequence>
<dbReference type="EMBL" id="MN740136">
    <property type="protein sequence ID" value="QHT89171.1"/>
    <property type="molecule type" value="Genomic_DNA"/>
</dbReference>
<reference evidence="1" key="1">
    <citation type="journal article" date="2020" name="Nature">
        <title>Giant virus diversity and host interactions through global metagenomics.</title>
        <authorList>
            <person name="Schulz F."/>
            <person name="Roux S."/>
            <person name="Paez-Espino D."/>
            <person name="Jungbluth S."/>
            <person name="Walsh D.A."/>
            <person name="Denef V.J."/>
            <person name="McMahon K.D."/>
            <person name="Konstantinidis K.T."/>
            <person name="Eloe-Fadrosh E.A."/>
            <person name="Kyrpides N.C."/>
            <person name="Woyke T."/>
        </authorList>
    </citation>
    <scope>NUCLEOTIDE SEQUENCE</scope>
    <source>
        <strain evidence="1">GVMAG-M-3300023184-53</strain>
    </source>
</reference>
<dbReference type="AlphaFoldDB" id="A0A6C0I852"/>
<protein>
    <submittedName>
        <fullName evidence="1">Uncharacterized protein</fullName>
    </submittedName>
</protein>
<organism evidence="1">
    <name type="scientific">viral metagenome</name>
    <dbReference type="NCBI Taxonomy" id="1070528"/>
    <lineage>
        <taxon>unclassified sequences</taxon>
        <taxon>metagenomes</taxon>
        <taxon>organismal metagenomes</taxon>
    </lineage>
</organism>
<proteinExistence type="predicted"/>
<name>A0A6C0I852_9ZZZZ</name>